<feature type="domain" description="SET" evidence="2">
    <location>
        <begin position="385"/>
        <end position="567"/>
    </location>
</feature>
<dbReference type="Gene3D" id="1.25.40.10">
    <property type="entry name" value="Tetratricopeptide repeat domain"/>
    <property type="match status" value="1"/>
</dbReference>
<reference evidence="3" key="2">
    <citation type="submission" date="2023-05" db="EMBL/GenBank/DDBJ databases">
        <authorList>
            <consortium name="Lawrence Berkeley National Laboratory"/>
            <person name="Steindorff A."/>
            <person name="Hensen N."/>
            <person name="Bonometti L."/>
            <person name="Westerberg I."/>
            <person name="Brannstrom I.O."/>
            <person name="Guillou S."/>
            <person name="Cros-Aarteil S."/>
            <person name="Calhoun S."/>
            <person name="Haridas S."/>
            <person name="Kuo A."/>
            <person name="Mondo S."/>
            <person name="Pangilinan J."/>
            <person name="Riley R."/>
            <person name="Labutti K."/>
            <person name="Andreopoulos B."/>
            <person name="Lipzen A."/>
            <person name="Chen C."/>
            <person name="Yanf M."/>
            <person name="Daum C."/>
            <person name="Ng V."/>
            <person name="Clum A."/>
            <person name="Ohm R."/>
            <person name="Martin F."/>
            <person name="Silar P."/>
            <person name="Natvig D."/>
            <person name="Lalanne C."/>
            <person name="Gautier V."/>
            <person name="Ament-Velasquez S.L."/>
            <person name="Kruys A."/>
            <person name="Hutchinson M.I."/>
            <person name="Powell A.J."/>
            <person name="Barry K."/>
            <person name="Miller A.N."/>
            <person name="Grigoriev I.V."/>
            <person name="Debuchy R."/>
            <person name="Gladieux P."/>
            <person name="Thoren M.H."/>
            <person name="Johannesson H."/>
        </authorList>
    </citation>
    <scope>NUCLEOTIDE SEQUENCE</scope>
    <source>
        <strain evidence="3">CBS 538.74</strain>
    </source>
</reference>
<dbReference type="PANTHER" id="PTHR47643">
    <property type="entry name" value="TPR DOMAIN PROTEIN (AFU_ORTHOLOGUE AFUA_5G12710)"/>
    <property type="match status" value="1"/>
</dbReference>
<dbReference type="CDD" id="cd20071">
    <property type="entry name" value="SET_SMYD"/>
    <property type="match status" value="1"/>
</dbReference>
<dbReference type="EMBL" id="MU857193">
    <property type="protein sequence ID" value="KAK4149167.1"/>
    <property type="molecule type" value="Genomic_DNA"/>
</dbReference>
<dbReference type="PANTHER" id="PTHR47643:SF2">
    <property type="entry name" value="TPR DOMAIN PROTEIN (AFU_ORTHOLOGUE AFUA_5G12710)"/>
    <property type="match status" value="1"/>
</dbReference>
<accession>A0AAN6ZSD5</accession>
<protein>
    <submittedName>
        <fullName evidence="3">SET domain-containing protein</fullName>
    </submittedName>
</protein>
<dbReference type="InterPro" id="IPR019734">
    <property type="entry name" value="TPR_rpt"/>
</dbReference>
<dbReference type="InterPro" id="IPR001214">
    <property type="entry name" value="SET_dom"/>
</dbReference>
<dbReference type="SUPFAM" id="SSF48452">
    <property type="entry name" value="TPR-like"/>
    <property type="match status" value="1"/>
</dbReference>
<dbReference type="SMART" id="SM00028">
    <property type="entry name" value="TPR"/>
    <property type="match status" value="2"/>
</dbReference>
<reference evidence="3" key="1">
    <citation type="journal article" date="2023" name="Mol. Phylogenet. Evol.">
        <title>Genome-scale phylogeny and comparative genomics of the fungal order Sordariales.</title>
        <authorList>
            <person name="Hensen N."/>
            <person name="Bonometti L."/>
            <person name="Westerberg I."/>
            <person name="Brannstrom I.O."/>
            <person name="Guillou S."/>
            <person name="Cros-Aarteil S."/>
            <person name="Calhoun S."/>
            <person name="Haridas S."/>
            <person name="Kuo A."/>
            <person name="Mondo S."/>
            <person name="Pangilinan J."/>
            <person name="Riley R."/>
            <person name="LaButti K."/>
            <person name="Andreopoulos B."/>
            <person name="Lipzen A."/>
            <person name="Chen C."/>
            <person name="Yan M."/>
            <person name="Daum C."/>
            <person name="Ng V."/>
            <person name="Clum A."/>
            <person name="Steindorff A."/>
            <person name="Ohm R.A."/>
            <person name="Martin F."/>
            <person name="Silar P."/>
            <person name="Natvig D.O."/>
            <person name="Lalanne C."/>
            <person name="Gautier V."/>
            <person name="Ament-Velasquez S.L."/>
            <person name="Kruys A."/>
            <person name="Hutchinson M.I."/>
            <person name="Powell A.J."/>
            <person name="Barry K."/>
            <person name="Miller A.N."/>
            <person name="Grigoriev I.V."/>
            <person name="Debuchy R."/>
            <person name="Gladieux P."/>
            <person name="Hiltunen Thoren M."/>
            <person name="Johannesson H."/>
        </authorList>
    </citation>
    <scope>NUCLEOTIDE SEQUENCE</scope>
    <source>
        <strain evidence="3">CBS 538.74</strain>
    </source>
</reference>
<keyword evidence="4" id="KW-1185">Reference proteome</keyword>
<gene>
    <name evidence="3" type="ORF">C8A00DRAFT_19107</name>
</gene>
<comment type="caution">
    <text evidence="3">The sequence shown here is derived from an EMBL/GenBank/DDBJ whole genome shotgun (WGS) entry which is preliminary data.</text>
</comment>
<keyword evidence="1" id="KW-0802">TPR repeat</keyword>
<feature type="repeat" description="TPR" evidence="1">
    <location>
        <begin position="302"/>
        <end position="335"/>
    </location>
</feature>
<dbReference type="Gene3D" id="2.170.270.10">
    <property type="entry name" value="SET domain"/>
    <property type="match status" value="1"/>
</dbReference>
<dbReference type="SMART" id="SM00317">
    <property type="entry name" value="SET"/>
    <property type="match status" value="1"/>
</dbReference>
<evidence type="ECO:0000313" key="4">
    <source>
        <dbReference type="Proteomes" id="UP001302745"/>
    </source>
</evidence>
<dbReference type="PROSITE" id="PS50005">
    <property type="entry name" value="TPR"/>
    <property type="match status" value="1"/>
</dbReference>
<dbReference type="Pfam" id="PF00856">
    <property type="entry name" value="SET"/>
    <property type="match status" value="1"/>
</dbReference>
<proteinExistence type="predicted"/>
<dbReference type="InterPro" id="IPR011990">
    <property type="entry name" value="TPR-like_helical_dom_sf"/>
</dbReference>
<dbReference type="CDD" id="cd08161">
    <property type="entry name" value="SET"/>
    <property type="match status" value="1"/>
</dbReference>
<dbReference type="AlphaFoldDB" id="A0AAN6ZSD5"/>
<evidence type="ECO:0000313" key="3">
    <source>
        <dbReference type="EMBL" id="KAK4149167.1"/>
    </source>
</evidence>
<sequence>MASQNHGNTIYLTEQEAERIRAAAKERLRKCLELAGHARESRDSKAAISQATGASLMADMGSMTVSKAELSTLPALVVGQPYPPCIAPFPDLQPMTIANLRLETHHRGHQLTVKRATPVVILSTRSWAMVQDESGETERLEIVLHRSRHGKDVLESASTFIIKEPYFTLTEEGEPTLRIDHLSDLVVPNQDDKTPQSPTAEEASKIALARKQKGNAALQKSNLPLAQAYYTSALALTTHLPSPSLAQDLHRNRAHVNLLLSEFDAAKSDALAALINPASKGNNNNTHDDDDEDATRTAELDAKAYFRAASAAYQLGHFREAQALFEKQLHLPPHDKGAIANLARTQARLREQGKGVYDFARIRASVLAAAGGNVGRRVDAASFAGATEVRESGEEGKGKGLFAAKGIAAGEVVLCEKAFCVVWGHEREAVTAVTYDVRDDRIRVAPVGLGRAVVERLMGNSSLTGGVMGLFGDWQGGGGEGRDDVFGTDDGPVVDVFRVHDIVSRNAFGVGGKDGGGGGQSAGLWIRAAYINHSCIPNTEREFIGDLMVVRATKRIAAGEEIVHSYDESGDYKTRQQALMTTWGFECGCALCVAETGDDAAVRAKRGKLAAEADAFLTSPSAPVKKRLAIVKARSLAKAIDETYDEERYKGLPRLASRGIRQWLAKATA</sequence>
<dbReference type="Proteomes" id="UP001302745">
    <property type="component" value="Unassembled WGS sequence"/>
</dbReference>
<evidence type="ECO:0000259" key="2">
    <source>
        <dbReference type="PROSITE" id="PS50280"/>
    </source>
</evidence>
<dbReference type="InterPro" id="IPR053209">
    <property type="entry name" value="Gramillin-biosynth_MTr"/>
</dbReference>
<dbReference type="PROSITE" id="PS50280">
    <property type="entry name" value="SET"/>
    <property type="match status" value="1"/>
</dbReference>
<evidence type="ECO:0000256" key="1">
    <source>
        <dbReference type="PROSITE-ProRule" id="PRU00339"/>
    </source>
</evidence>
<organism evidence="3 4">
    <name type="scientific">Chaetomidium leptoderma</name>
    <dbReference type="NCBI Taxonomy" id="669021"/>
    <lineage>
        <taxon>Eukaryota</taxon>
        <taxon>Fungi</taxon>
        <taxon>Dikarya</taxon>
        <taxon>Ascomycota</taxon>
        <taxon>Pezizomycotina</taxon>
        <taxon>Sordariomycetes</taxon>
        <taxon>Sordariomycetidae</taxon>
        <taxon>Sordariales</taxon>
        <taxon>Chaetomiaceae</taxon>
        <taxon>Chaetomidium</taxon>
    </lineage>
</organism>
<dbReference type="InterPro" id="IPR046341">
    <property type="entry name" value="SET_dom_sf"/>
</dbReference>
<name>A0AAN6ZSD5_9PEZI</name>
<dbReference type="SUPFAM" id="SSF82199">
    <property type="entry name" value="SET domain"/>
    <property type="match status" value="1"/>
</dbReference>